<evidence type="ECO:0000259" key="1">
    <source>
        <dbReference type="Pfam" id="PF03551"/>
    </source>
</evidence>
<dbReference type="PANTHER" id="PTHR33169:SF14">
    <property type="entry name" value="TRANSCRIPTIONAL REGULATOR RV3488"/>
    <property type="match status" value="1"/>
</dbReference>
<evidence type="ECO:0000313" key="2">
    <source>
        <dbReference type="EMBL" id="RIN02781.1"/>
    </source>
</evidence>
<dbReference type="Pfam" id="PF03551">
    <property type="entry name" value="PadR"/>
    <property type="match status" value="1"/>
</dbReference>
<dbReference type="AlphaFoldDB" id="A0A418IIS8"/>
<dbReference type="InterPro" id="IPR052509">
    <property type="entry name" value="Metal_resp_DNA-bind_regulator"/>
</dbReference>
<organism evidence="2 3">
    <name type="scientific">Staphylococcus shinii</name>
    <dbReference type="NCBI Taxonomy" id="2912228"/>
    <lineage>
        <taxon>Bacteria</taxon>
        <taxon>Bacillati</taxon>
        <taxon>Bacillota</taxon>
        <taxon>Bacilli</taxon>
        <taxon>Bacillales</taxon>
        <taxon>Staphylococcaceae</taxon>
        <taxon>Staphylococcus</taxon>
    </lineage>
</organism>
<dbReference type="InterPro" id="IPR036388">
    <property type="entry name" value="WH-like_DNA-bd_sf"/>
</dbReference>
<gene>
    <name evidence="2" type="ORF">BU112_01570</name>
</gene>
<dbReference type="OrthoDB" id="9808017at2"/>
<comment type="caution">
    <text evidence="2">The sequence shown here is derived from an EMBL/GenBank/DDBJ whole genome shotgun (WGS) entry which is preliminary data.</text>
</comment>
<reference evidence="2 3" key="1">
    <citation type="journal article" date="2016" name="Front. Microbiol.">
        <title>Comprehensive Phylogenetic Analysis of Bovine Non-aureus Staphylococci Species Based on Whole-Genome Sequencing.</title>
        <authorList>
            <person name="Naushad S."/>
            <person name="Barkema H.W."/>
            <person name="Luby C."/>
            <person name="Condas L.A."/>
            <person name="Nobrega D.B."/>
            <person name="Carson D.A."/>
            <person name="De Buck J."/>
        </authorList>
    </citation>
    <scope>NUCLEOTIDE SEQUENCE [LARGE SCALE GENOMIC DNA]</scope>
    <source>
        <strain evidence="2 3">SNUC 4554</strain>
    </source>
</reference>
<name>A0A418IIS8_9STAP</name>
<protein>
    <submittedName>
        <fullName evidence="2">PadR family transcriptional regulator</fullName>
    </submittedName>
</protein>
<keyword evidence="3" id="KW-1185">Reference proteome</keyword>
<dbReference type="Gene3D" id="1.10.10.10">
    <property type="entry name" value="Winged helix-like DNA-binding domain superfamily/Winged helix DNA-binding domain"/>
    <property type="match status" value="1"/>
</dbReference>
<dbReference type="InterPro" id="IPR005149">
    <property type="entry name" value="Tscrpt_reg_PadR_N"/>
</dbReference>
<sequence length="100" mass="11690">MDSKLERRMFLGFIYIHILNHANEHPIYGSWMMEELITHGYTISAGTLYPLLHRMEDESLLVSEKTVVAGKQRKNYKITPFGKQMLEKSHQKLKEIVGEI</sequence>
<dbReference type="RefSeq" id="WP_119585069.1">
    <property type="nucleotide sequence ID" value="NZ_JAWVBH010000001.1"/>
</dbReference>
<dbReference type="EMBL" id="QXUF01000006">
    <property type="protein sequence ID" value="RIN02781.1"/>
    <property type="molecule type" value="Genomic_DNA"/>
</dbReference>
<evidence type="ECO:0000313" key="3">
    <source>
        <dbReference type="Proteomes" id="UP000286317"/>
    </source>
</evidence>
<dbReference type="SUPFAM" id="SSF46785">
    <property type="entry name" value="Winged helix' DNA-binding domain"/>
    <property type="match status" value="1"/>
</dbReference>
<dbReference type="Proteomes" id="UP000286317">
    <property type="component" value="Unassembled WGS sequence"/>
</dbReference>
<feature type="domain" description="Transcription regulator PadR N-terminal" evidence="1">
    <location>
        <begin position="18"/>
        <end position="87"/>
    </location>
</feature>
<dbReference type="InterPro" id="IPR036390">
    <property type="entry name" value="WH_DNA-bd_sf"/>
</dbReference>
<proteinExistence type="predicted"/>
<accession>A0A418IIS8</accession>
<dbReference type="PANTHER" id="PTHR33169">
    <property type="entry name" value="PADR-FAMILY TRANSCRIPTIONAL REGULATOR"/>
    <property type="match status" value="1"/>
</dbReference>